<evidence type="ECO:0000313" key="3">
    <source>
        <dbReference type="Proteomes" id="UP000487989"/>
    </source>
</evidence>
<dbReference type="PANTHER" id="PTHR37292">
    <property type="entry name" value="VNG6097C"/>
    <property type="match status" value="1"/>
</dbReference>
<dbReference type="Pfam" id="PF03235">
    <property type="entry name" value="GmrSD_N"/>
    <property type="match status" value="1"/>
</dbReference>
<dbReference type="Proteomes" id="UP000487989">
    <property type="component" value="Unassembled WGS sequence"/>
</dbReference>
<protein>
    <submittedName>
        <fullName evidence="2">DUF262 domain-containing protein</fullName>
    </submittedName>
</protein>
<reference evidence="2 3" key="1">
    <citation type="journal article" date="2019" name="Nat. Med.">
        <title>A library of human gut bacterial isolates paired with longitudinal multiomics data enables mechanistic microbiome research.</title>
        <authorList>
            <person name="Poyet M."/>
            <person name="Groussin M."/>
            <person name="Gibbons S.M."/>
            <person name="Avila-Pacheco J."/>
            <person name="Jiang X."/>
            <person name="Kearney S.M."/>
            <person name="Perrotta A.R."/>
            <person name="Berdy B."/>
            <person name="Zhao S."/>
            <person name="Lieberman T.D."/>
            <person name="Swanson P.K."/>
            <person name="Smith M."/>
            <person name="Roesemann S."/>
            <person name="Alexander J.E."/>
            <person name="Rich S.A."/>
            <person name="Livny J."/>
            <person name="Vlamakis H."/>
            <person name="Clish C."/>
            <person name="Bullock K."/>
            <person name="Deik A."/>
            <person name="Scott J."/>
            <person name="Pierce K.A."/>
            <person name="Xavier R.J."/>
            <person name="Alm E.J."/>
        </authorList>
    </citation>
    <scope>NUCLEOTIDE SEQUENCE [LARGE SCALE GENOMIC DNA]</scope>
    <source>
        <strain evidence="2 3">BIOML-A3</strain>
    </source>
</reference>
<accession>A0A6I0LHP1</accession>
<comment type="caution">
    <text evidence="2">The sequence shown here is derived from an EMBL/GenBank/DDBJ whole genome shotgun (WGS) entry which is preliminary data.</text>
</comment>
<feature type="domain" description="GmrSD restriction endonucleases N-terminal" evidence="1">
    <location>
        <begin position="18"/>
        <end position="227"/>
    </location>
</feature>
<sequence length="525" mass="61621">MNNNISIETQIRSLVRLLADLQEGTLQVPPFQRDFVWTRDDIKELFESIKNNYPIGSLLIWKPKSDYHWNNLKSVGGFKLPKVASQQVFLLDGYQRLSSLFGCLTNAKKVNLEIDESINRETLYDLYFDLEEETFVYLRNIPKYYQVPVYILMSTSDFRQYSRKYIEPYSEDGRLDEYLDRADAFSRTLIDYKLAVIEISGADLSDAVNIFSRVNSKGTDISYDYMVNALSYSPDFNFSVEIDNLKEHLSLYHFEGITRNNLFRCYQSAFDDKMYFDQSDIEKLAIRQDFKETVRDTTPYILKAVSFLHNELNVLEYKLLPYNIQLIFIMKFFSKLRNPNKQQILELKRWFWVTTYSNYFTIYSLSNQRKAFQHFLKFLNGEVTDSVYTDNSSVPFRTLPFPKVISLSAVRSKALILFELQILRERLKRDSTTYGLALNKLVPRLPSSPENIIPTYATKNSRSFNLDCIPSNSPEEISYNYSHLVPLKNQYEDINDCLKKRKELLIEGERNFVEGLDIEYSITNA</sequence>
<proteinExistence type="predicted"/>
<dbReference type="AlphaFoldDB" id="A0A6I0LHP1"/>
<dbReference type="InterPro" id="IPR004919">
    <property type="entry name" value="GmrSD_N"/>
</dbReference>
<dbReference type="PANTHER" id="PTHR37292:SF2">
    <property type="entry name" value="DUF262 DOMAIN-CONTAINING PROTEIN"/>
    <property type="match status" value="1"/>
</dbReference>
<dbReference type="RefSeq" id="WP_151881689.1">
    <property type="nucleotide sequence ID" value="NZ_WCTH01000029.1"/>
</dbReference>
<gene>
    <name evidence="2" type="ORF">GAP48_12240</name>
</gene>
<organism evidence="2 3">
    <name type="scientific">Bacteroides uniformis</name>
    <dbReference type="NCBI Taxonomy" id="820"/>
    <lineage>
        <taxon>Bacteria</taxon>
        <taxon>Pseudomonadati</taxon>
        <taxon>Bacteroidota</taxon>
        <taxon>Bacteroidia</taxon>
        <taxon>Bacteroidales</taxon>
        <taxon>Bacteroidaceae</taxon>
        <taxon>Bacteroides</taxon>
    </lineage>
</organism>
<evidence type="ECO:0000313" key="2">
    <source>
        <dbReference type="EMBL" id="KAB4252646.1"/>
    </source>
</evidence>
<name>A0A6I0LHP1_BACUN</name>
<evidence type="ECO:0000259" key="1">
    <source>
        <dbReference type="Pfam" id="PF03235"/>
    </source>
</evidence>
<dbReference type="EMBL" id="WCTJ01000018">
    <property type="protein sequence ID" value="KAB4252646.1"/>
    <property type="molecule type" value="Genomic_DNA"/>
</dbReference>